<keyword evidence="2" id="KW-0238">DNA-binding</keyword>
<dbReference type="PROSITE" id="PS01124">
    <property type="entry name" value="HTH_ARAC_FAMILY_2"/>
    <property type="match status" value="1"/>
</dbReference>
<evidence type="ECO:0000313" key="5">
    <source>
        <dbReference type="EMBL" id="RVU29329.1"/>
    </source>
</evidence>
<proteinExistence type="predicted"/>
<dbReference type="InterPro" id="IPR050204">
    <property type="entry name" value="AraC_XylS_family_regulators"/>
</dbReference>
<evidence type="ECO:0000256" key="1">
    <source>
        <dbReference type="ARBA" id="ARBA00023015"/>
    </source>
</evidence>
<dbReference type="Proteomes" id="UP000282818">
    <property type="component" value="Unassembled WGS sequence"/>
</dbReference>
<dbReference type="GO" id="GO:0003700">
    <property type="term" value="F:DNA-binding transcription factor activity"/>
    <property type="evidence" value="ECO:0007669"/>
    <property type="project" value="InterPro"/>
</dbReference>
<reference evidence="5 6" key="1">
    <citation type="submission" date="2019-01" db="EMBL/GenBank/DDBJ databases">
        <authorList>
            <person name="Chen W.-M."/>
        </authorList>
    </citation>
    <scope>NUCLEOTIDE SEQUENCE [LARGE SCALE GENOMIC DNA]</scope>
    <source>
        <strain evidence="5 6">HPM-16</strain>
    </source>
</reference>
<comment type="caution">
    <text evidence="5">The sequence shown here is derived from an EMBL/GenBank/DDBJ whole genome shotgun (WGS) entry which is preliminary data.</text>
</comment>
<accession>A0A437Q476</accession>
<dbReference type="InterPro" id="IPR018060">
    <property type="entry name" value="HTH_AraC"/>
</dbReference>
<name>A0A437Q476_9GAMM</name>
<protein>
    <submittedName>
        <fullName evidence="5">AraC family transcriptional regulator</fullName>
    </submittedName>
</protein>
<sequence>MWSASVLQTEPVVKPLYPDAGSGIIFNLRGEVRIGTEVLPEGIIMLPVKHKAAHIALAPGAELMGVRFHPAIGFGVLGRLYDKPTLLPQEDSQYSLHETYTALQTTGSSRRIEALYQWAHCHLALILAVPDSLEKALEYVEQGDLSGGLSGYSNQSLRQIERQFKRWLGITPKHYQRVLRIKKTIGYLRKHPNAKLADVAHQFGFSDQAHMTREFRVIAEITPGKVSS</sequence>
<dbReference type="SMART" id="SM00342">
    <property type="entry name" value="HTH_ARAC"/>
    <property type="match status" value="1"/>
</dbReference>
<evidence type="ECO:0000256" key="3">
    <source>
        <dbReference type="ARBA" id="ARBA00023163"/>
    </source>
</evidence>
<dbReference type="Pfam" id="PF12833">
    <property type="entry name" value="HTH_18"/>
    <property type="match status" value="1"/>
</dbReference>
<dbReference type="GO" id="GO:0043565">
    <property type="term" value="F:sequence-specific DNA binding"/>
    <property type="evidence" value="ECO:0007669"/>
    <property type="project" value="InterPro"/>
</dbReference>
<keyword evidence="1" id="KW-0805">Transcription regulation</keyword>
<gene>
    <name evidence="5" type="ORF">EOE65_17045</name>
</gene>
<dbReference type="PANTHER" id="PTHR46796">
    <property type="entry name" value="HTH-TYPE TRANSCRIPTIONAL ACTIVATOR RHAS-RELATED"/>
    <property type="match status" value="1"/>
</dbReference>
<dbReference type="AlphaFoldDB" id="A0A437Q476"/>
<evidence type="ECO:0000256" key="2">
    <source>
        <dbReference type="ARBA" id="ARBA00023125"/>
    </source>
</evidence>
<keyword evidence="3" id="KW-0804">Transcription</keyword>
<dbReference type="EMBL" id="SACQ01000011">
    <property type="protein sequence ID" value="RVU29329.1"/>
    <property type="molecule type" value="Genomic_DNA"/>
</dbReference>
<dbReference type="SUPFAM" id="SSF46689">
    <property type="entry name" value="Homeodomain-like"/>
    <property type="match status" value="1"/>
</dbReference>
<dbReference type="Gene3D" id="1.10.10.60">
    <property type="entry name" value="Homeodomain-like"/>
    <property type="match status" value="1"/>
</dbReference>
<organism evidence="5 6">
    <name type="scientific">Neptunomonas marina</name>
    <dbReference type="NCBI Taxonomy" id="1815562"/>
    <lineage>
        <taxon>Bacteria</taxon>
        <taxon>Pseudomonadati</taxon>
        <taxon>Pseudomonadota</taxon>
        <taxon>Gammaproteobacteria</taxon>
        <taxon>Oceanospirillales</taxon>
        <taxon>Oceanospirillaceae</taxon>
        <taxon>Neptunomonas</taxon>
    </lineage>
</organism>
<evidence type="ECO:0000259" key="4">
    <source>
        <dbReference type="PROSITE" id="PS01124"/>
    </source>
</evidence>
<dbReference type="InterPro" id="IPR009057">
    <property type="entry name" value="Homeodomain-like_sf"/>
</dbReference>
<feature type="domain" description="HTH araC/xylS-type" evidence="4">
    <location>
        <begin position="156"/>
        <end position="228"/>
    </location>
</feature>
<dbReference type="PANTHER" id="PTHR46796:SF13">
    <property type="entry name" value="HTH-TYPE TRANSCRIPTIONAL ACTIVATOR RHAS"/>
    <property type="match status" value="1"/>
</dbReference>
<evidence type="ECO:0000313" key="6">
    <source>
        <dbReference type="Proteomes" id="UP000282818"/>
    </source>
</evidence>
<keyword evidence="6" id="KW-1185">Reference proteome</keyword>